<evidence type="ECO:0000313" key="2">
    <source>
        <dbReference type="Proteomes" id="UP000021053"/>
    </source>
</evidence>
<dbReference type="Proteomes" id="UP000021053">
    <property type="component" value="Unassembled WGS sequence"/>
</dbReference>
<comment type="caution">
    <text evidence="1">The sequence shown here is derived from an EMBL/GenBank/DDBJ whole genome shotgun (WGS) entry which is preliminary data.</text>
</comment>
<proteinExistence type="predicted"/>
<dbReference type="AlphaFoldDB" id="A0A010YH37"/>
<dbReference type="RefSeq" id="WP_035848333.1">
    <property type="nucleotide sequence ID" value="NZ_KK073874.1"/>
</dbReference>
<name>A0A010YH37_9ACTN</name>
<dbReference type="InterPro" id="IPR004027">
    <property type="entry name" value="SEC_C_motif"/>
</dbReference>
<gene>
    <name evidence="1" type="ORF">CryarDRAFT_0631</name>
</gene>
<dbReference type="OrthoDB" id="3343588at2"/>
<reference evidence="1 2" key="1">
    <citation type="submission" date="2013-07" db="EMBL/GenBank/DDBJ databases">
        <authorList>
            <consortium name="DOE Joint Genome Institute"/>
            <person name="Eisen J."/>
            <person name="Huntemann M."/>
            <person name="Han J."/>
            <person name="Chen A."/>
            <person name="Kyrpides N."/>
            <person name="Mavromatis K."/>
            <person name="Markowitz V."/>
            <person name="Palaniappan K."/>
            <person name="Ivanova N."/>
            <person name="Schaumberg A."/>
            <person name="Pati A."/>
            <person name="Liolios K."/>
            <person name="Nordberg H.P."/>
            <person name="Cantor M.N."/>
            <person name="Hua S.X."/>
            <person name="Woyke T."/>
        </authorList>
    </citation>
    <scope>NUCLEOTIDE SEQUENCE [LARGE SCALE GENOMIC DNA]</scope>
    <source>
        <strain evidence="1 2">DSM 44712</strain>
    </source>
</reference>
<dbReference type="HOGENOM" id="CLU_1666482_0_0_11"/>
<keyword evidence="2" id="KW-1185">Reference proteome</keyword>
<sequence length="158" mass="17710">MTERGPAEPTLDARIDSFLRSFARVRGQRKTRKPRRTKSLRVLVYWPADQWDEMAARWPQFVPEYGDDHATHRRNVEDMLRAQSEDSEASFGVAALTVEGLAGFAQEQDLDAATSETRAAYAAELGRAGKATSWPPSPTQKCWCGSTRLYRDCCAATP</sequence>
<evidence type="ECO:0000313" key="1">
    <source>
        <dbReference type="EMBL" id="EXG79590.1"/>
    </source>
</evidence>
<dbReference type="Pfam" id="PF02810">
    <property type="entry name" value="SEC-C"/>
    <property type="match status" value="1"/>
</dbReference>
<protein>
    <submittedName>
        <fullName evidence="1">SEC-C motif-containing protein</fullName>
    </submittedName>
</protein>
<dbReference type="EMBL" id="JFBT01000001">
    <property type="protein sequence ID" value="EXG79590.1"/>
    <property type="molecule type" value="Genomic_DNA"/>
</dbReference>
<accession>A0A010YH37</accession>
<organism evidence="1 2">
    <name type="scientific">Cryptosporangium arvum DSM 44712</name>
    <dbReference type="NCBI Taxonomy" id="927661"/>
    <lineage>
        <taxon>Bacteria</taxon>
        <taxon>Bacillati</taxon>
        <taxon>Actinomycetota</taxon>
        <taxon>Actinomycetes</taxon>
        <taxon>Cryptosporangiales</taxon>
        <taxon>Cryptosporangiaceae</taxon>
        <taxon>Cryptosporangium</taxon>
    </lineage>
</organism>